<feature type="domain" description="RRM" evidence="7">
    <location>
        <begin position="17"/>
        <end position="103"/>
    </location>
</feature>
<gene>
    <name evidence="8" type="ORF">SODALDRAFT_322204</name>
</gene>
<evidence type="ECO:0000256" key="2">
    <source>
        <dbReference type="ARBA" id="ARBA00022664"/>
    </source>
</evidence>
<keyword evidence="3 6" id="KW-0694">RNA-binding</keyword>
<dbReference type="InterPro" id="IPR034201">
    <property type="entry name" value="RNPS1_RRM"/>
</dbReference>
<accession>A0A3N2Q2Q4</accession>
<keyword evidence="2" id="KW-0507">mRNA processing</keyword>
<dbReference type="InterPro" id="IPR012677">
    <property type="entry name" value="Nucleotide-bd_a/b_plait_sf"/>
</dbReference>
<dbReference type="Proteomes" id="UP000272025">
    <property type="component" value="Unassembled WGS sequence"/>
</dbReference>
<dbReference type="InterPro" id="IPR000504">
    <property type="entry name" value="RRM_dom"/>
</dbReference>
<dbReference type="GO" id="GO:0003723">
    <property type="term" value="F:RNA binding"/>
    <property type="evidence" value="ECO:0007669"/>
    <property type="project" value="UniProtKB-UniRule"/>
</dbReference>
<evidence type="ECO:0000256" key="6">
    <source>
        <dbReference type="PROSITE-ProRule" id="PRU00176"/>
    </source>
</evidence>
<proteinExistence type="predicted"/>
<dbReference type="EMBL" id="ML119052">
    <property type="protein sequence ID" value="ROT40958.1"/>
    <property type="molecule type" value="Genomic_DNA"/>
</dbReference>
<evidence type="ECO:0000313" key="9">
    <source>
        <dbReference type="Proteomes" id="UP000272025"/>
    </source>
</evidence>
<keyword evidence="9" id="KW-1185">Reference proteome</keyword>
<dbReference type="GO" id="GO:0061574">
    <property type="term" value="C:ASAP complex"/>
    <property type="evidence" value="ECO:0007669"/>
    <property type="project" value="TreeGrafter"/>
</dbReference>
<dbReference type="PROSITE" id="PS50102">
    <property type="entry name" value="RRM"/>
    <property type="match status" value="1"/>
</dbReference>
<name>A0A3N2Q2Q4_SODAK</name>
<sequence>MAVAEAILVAPAHAPTAEIVVERLTKNINEDHLYEIFGQFGPVKDLDLPISRLGVNRGTAYILYDHEADAEDAIAHMHEAQVDGAIINALTHGFHIQIQEDLEEWVAPVEEVAVLVPPPVDTALAQTRIAPDQPLAHLRRRAPSPAHVPPPLRRPQEAAVAVTGVVLALTHVQDLELRLRDVEEGAAAAAAAAARGVALIAGVGVLAEAAMIVMTTDLGTRAEVAAVEITTEKSRRIGQLRLIL</sequence>
<dbReference type="GeneID" id="39578172"/>
<comment type="subcellular location">
    <subcellularLocation>
        <location evidence="1">Nucleus</location>
    </subcellularLocation>
</comment>
<dbReference type="SMART" id="SM00360">
    <property type="entry name" value="RRM"/>
    <property type="match status" value="1"/>
</dbReference>
<evidence type="ECO:0000259" key="7">
    <source>
        <dbReference type="PROSITE" id="PS50102"/>
    </source>
</evidence>
<keyword evidence="4" id="KW-0508">mRNA splicing</keyword>
<evidence type="ECO:0000313" key="8">
    <source>
        <dbReference type="EMBL" id="ROT40958.1"/>
    </source>
</evidence>
<dbReference type="RefSeq" id="XP_028468764.1">
    <property type="nucleotide sequence ID" value="XM_028609694.1"/>
</dbReference>
<dbReference type="PANTHER" id="PTHR15481:SF0">
    <property type="entry name" value="LD23870P-RELATED"/>
    <property type="match status" value="1"/>
</dbReference>
<dbReference type="SUPFAM" id="SSF54928">
    <property type="entry name" value="RNA-binding domain, RBD"/>
    <property type="match status" value="1"/>
</dbReference>
<dbReference type="GO" id="GO:0005654">
    <property type="term" value="C:nucleoplasm"/>
    <property type="evidence" value="ECO:0007669"/>
    <property type="project" value="TreeGrafter"/>
</dbReference>
<reference evidence="8 9" key="1">
    <citation type="journal article" date="2018" name="Mol. Ecol.">
        <title>The obligate alkalophilic soda-lake fungus Sodiomyces alkalinus has shifted to a protein diet.</title>
        <authorList>
            <person name="Grum-Grzhimaylo A.A."/>
            <person name="Falkoski D.L."/>
            <person name="van den Heuvel J."/>
            <person name="Valero-Jimenez C.A."/>
            <person name="Min B."/>
            <person name="Choi I.G."/>
            <person name="Lipzen A."/>
            <person name="Daum C.G."/>
            <person name="Aanen D.K."/>
            <person name="Tsang A."/>
            <person name="Henrissat B."/>
            <person name="Bilanenko E.N."/>
            <person name="de Vries R.P."/>
            <person name="van Kan J.A.L."/>
            <person name="Grigoriev I.V."/>
            <person name="Debets A.J.M."/>
        </authorList>
    </citation>
    <scope>NUCLEOTIDE SEQUENCE [LARGE SCALE GENOMIC DNA]</scope>
    <source>
        <strain evidence="8 9">F11</strain>
    </source>
</reference>
<dbReference type="OrthoDB" id="252020at2759"/>
<dbReference type="Pfam" id="PF00076">
    <property type="entry name" value="RRM_1"/>
    <property type="match status" value="1"/>
</dbReference>
<dbReference type="InterPro" id="IPR035979">
    <property type="entry name" value="RBD_domain_sf"/>
</dbReference>
<evidence type="ECO:0000256" key="4">
    <source>
        <dbReference type="ARBA" id="ARBA00023187"/>
    </source>
</evidence>
<dbReference type="CDD" id="cd12365">
    <property type="entry name" value="RRM_RNPS1"/>
    <property type="match status" value="1"/>
</dbReference>
<dbReference type="Gene3D" id="3.30.70.330">
    <property type="match status" value="1"/>
</dbReference>
<dbReference type="GO" id="GO:0000398">
    <property type="term" value="P:mRNA splicing, via spliceosome"/>
    <property type="evidence" value="ECO:0007669"/>
    <property type="project" value="TreeGrafter"/>
</dbReference>
<dbReference type="GO" id="GO:0005737">
    <property type="term" value="C:cytoplasm"/>
    <property type="evidence" value="ECO:0007669"/>
    <property type="project" value="TreeGrafter"/>
</dbReference>
<evidence type="ECO:0000256" key="1">
    <source>
        <dbReference type="ARBA" id="ARBA00004123"/>
    </source>
</evidence>
<dbReference type="AlphaFoldDB" id="A0A3N2Q2Q4"/>
<keyword evidence="5" id="KW-0539">Nucleus</keyword>
<organism evidence="8 9">
    <name type="scientific">Sodiomyces alkalinus (strain CBS 110278 / VKM F-3762 / F11)</name>
    <name type="common">Alkaliphilic filamentous fungus</name>
    <dbReference type="NCBI Taxonomy" id="1314773"/>
    <lineage>
        <taxon>Eukaryota</taxon>
        <taxon>Fungi</taxon>
        <taxon>Dikarya</taxon>
        <taxon>Ascomycota</taxon>
        <taxon>Pezizomycotina</taxon>
        <taxon>Sordariomycetes</taxon>
        <taxon>Hypocreomycetidae</taxon>
        <taxon>Glomerellales</taxon>
        <taxon>Plectosphaerellaceae</taxon>
        <taxon>Sodiomyces</taxon>
    </lineage>
</organism>
<protein>
    <recommendedName>
        <fullName evidence="7">RRM domain-containing protein</fullName>
    </recommendedName>
</protein>
<dbReference type="PANTHER" id="PTHR15481">
    <property type="entry name" value="RIBONUCLEIC ACID BINDING PROTEIN S1"/>
    <property type="match status" value="1"/>
</dbReference>
<evidence type="ECO:0000256" key="3">
    <source>
        <dbReference type="ARBA" id="ARBA00022884"/>
    </source>
</evidence>
<evidence type="ECO:0000256" key="5">
    <source>
        <dbReference type="ARBA" id="ARBA00023242"/>
    </source>
</evidence>
<dbReference type="STRING" id="1314773.A0A3N2Q2Q4"/>